<evidence type="ECO:0000313" key="2">
    <source>
        <dbReference type="Proteomes" id="UP000615446"/>
    </source>
</evidence>
<evidence type="ECO:0000313" key="1">
    <source>
        <dbReference type="EMBL" id="GET03135.1"/>
    </source>
</evidence>
<dbReference type="EMBL" id="BLAL01000319">
    <property type="protein sequence ID" value="GET03135.1"/>
    <property type="molecule type" value="Genomic_DNA"/>
</dbReference>
<dbReference type="AlphaFoldDB" id="A0A8H3MBZ6"/>
<reference evidence="1" key="1">
    <citation type="submission" date="2019-10" db="EMBL/GenBank/DDBJ databases">
        <title>Conservation and host-specific expression of non-tandemly repeated heterogenous ribosome RNA gene in arbuscular mycorrhizal fungi.</title>
        <authorList>
            <person name="Maeda T."/>
            <person name="Kobayashi Y."/>
            <person name="Nakagawa T."/>
            <person name="Ezawa T."/>
            <person name="Yamaguchi K."/>
            <person name="Bino T."/>
            <person name="Nishimoto Y."/>
            <person name="Shigenobu S."/>
            <person name="Kawaguchi M."/>
        </authorList>
    </citation>
    <scope>NUCLEOTIDE SEQUENCE</scope>
    <source>
        <strain evidence="1">HR1</strain>
    </source>
</reference>
<organism evidence="1 2">
    <name type="scientific">Rhizophagus clarus</name>
    <dbReference type="NCBI Taxonomy" id="94130"/>
    <lineage>
        <taxon>Eukaryota</taxon>
        <taxon>Fungi</taxon>
        <taxon>Fungi incertae sedis</taxon>
        <taxon>Mucoromycota</taxon>
        <taxon>Glomeromycotina</taxon>
        <taxon>Glomeromycetes</taxon>
        <taxon>Glomerales</taxon>
        <taxon>Glomeraceae</taxon>
        <taxon>Rhizophagus</taxon>
    </lineage>
</organism>
<dbReference type="Proteomes" id="UP000615446">
    <property type="component" value="Unassembled WGS sequence"/>
</dbReference>
<sequence>MKKSVEIELKTNRSNVEILTIQRSLTTRKRKMKFHLLWKKMEQNLFIVKVSLIDNEQINITVSVSTNNSGRIVKRSCECKKVIRNRIENPATQISDQITNQAEVGTKITIPLKKLK</sequence>
<proteinExistence type="predicted"/>
<name>A0A8H3MBZ6_9GLOM</name>
<accession>A0A8H3MBZ6</accession>
<gene>
    <name evidence="1" type="ORF">RCL2_002948000</name>
</gene>
<protein>
    <submittedName>
        <fullName evidence="1">Uncharacterized protein</fullName>
    </submittedName>
</protein>
<comment type="caution">
    <text evidence="1">The sequence shown here is derived from an EMBL/GenBank/DDBJ whole genome shotgun (WGS) entry which is preliminary data.</text>
</comment>